<dbReference type="PROSITE" id="PS00018">
    <property type="entry name" value="EF_HAND_1"/>
    <property type="match status" value="2"/>
</dbReference>
<dbReference type="EMBL" id="BAVZ01000009">
    <property type="protein sequence ID" value="GAF08994.1"/>
    <property type="molecule type" value="Genomic_DNA"/>
</dbReference>
<evidence type="ECO:0000256" key="2">
    <source>
        <dbReference type="SAM" id="SignalP"/>
    </source>
</evidence>
<evidence type="ECO:0000313" key="5">
    <source>
        <dbReference type="Proteomes" id="UP000019364"/>
    </source>
</evidence>
<feature type="chain" id="PRO_5004907241" description="Dockerin domain-containing protein" evidence="2">
    <location>
        <begin position="33"/>
        <end position="264"/>
    </location>
</feature>
<dbReference type="Proteomes" id="UP000019364">
    <property type="component" value="Unassembled WGS sequence"/>
</dbReference>
<dbReference type="SUPFAM" id="SSF63446">
    <property type="entry name" value="Type I dockerin domain"/>
    <property type="match status" value="1"/>
</dbReference>
<accession>W7Z3D1</accession>
<proteinExistence type="predicted"/>
<dbReference type="OrthoDB" id="2666017at2"/>
<dbReference type="InterPro" id="IPR016134">
    <property type="entry name" value="Dockerin_dom"/>
</dbReference>
<dbReference type="Pfam" id="PF00963">
    <property type="entry name" value="Cohesin"/>
    <property type="match status" value="1"/>
</dbReference>
<evidence type="ECO:0000313" key="4">
    <source>
        <dbReference type="EMBL" id="GAF08994.1"/>
    </source>
</evidence>
<feature type="region of interest" description="Disordered" evidence="1">
    <location>
        <begin position="34"/>
        <end position="60"/>
    </location>
</feature>
<dbReference type="SUPFAM" id="SSF49384">
    <property type="entry name" value="Carbohydrate-binding domain"/>
    <property type="match status" value="1"/>
</dbReference>
<keyword evidence="5" id="KW-1185">Reference proteome</keyword>
<organism evidence="4 5">
    <name type="scientific">Paenibacillus pini JCM 16418</name>
    <dbReference type="NCBI Taxonomy" id="1236976"/>
    <lineage>
        <taxon>Bacteria</taxon>
        <taxon>Bacillati</taxon>
        <taxon>Bacillota</taxon>
        <taxon>Bacilli</taxon>
        <taxon>Bacillales</taxon>
        <taxon>Paenibacillaceae</taxon>
        <taxon>Paenibacillus</taxon>
    </lineage>
</organism>
<dbReference type="CDD" id="cd08547">
    <property type="entry name" value="Type_II_cohesin"/>
    <property type="match status" value="1"/>
</dbReference>
<dbReference type="Pfam" id="PF00404">
    <property type="entry name" value="Dockerin_1"/>
    <property type="match status" value="1"/>
</dbReference>
<comment type="caution">
    <text evidence="4">The sequence shown here is derived from an EMBL/GenBank/DDBJ whole genome shotgun (WGS) entry which is preliminary data.</text>
</comment>
<keyword evidence="2" id="KW-0732">Signal</keyword>
<protein>
    <recommendedName>
        <fullName evidence="3">Dockerin domain-containing protein</fullName>
    </recommendedName>
</protein>
<dbReference type="InterPro" id="IPR002105">
    <property type="entry name" value="Dockerin_1_rpt"/>
</dbReference>
<dbReference type="eggNOG" id="COG4099">
    <property type="taxonomic scope" value="Bacteria"/>
</dbReference>
<dbReference type="Gene3D" id="2.60.40.680">
    <property type="match status" value="1"/>
</dbReference>
<sequence length="264" mass="27392">MMTIRLEKKWTALFMALLLAAWICISASQVHADTSDEGAGAQPSEQSQIEPKASAAADAGQQSVTLKASVTQVKPGETFTVKYGFAGIVSNVYAQDITIEYDPAVLEVVADSIKSLKDGVTIVNDPATQTAGKLRVILASMGADHPVTGTGDILEIGFKAASVSKTTDSAVSITQVTLSNAQGEEFNLSGTSVKIKVTTGTTASGDVNGDGKVSIGDLAMIAAKYGLTSASSNWNEVKHLDLDGNGAIDIADMSIVAKKIIEQP</sequence>
<dbReference type="RefSeq" id="WP_036649984.1">
    <property type="nucleotide sequence ID" value="NZ_BAVZ01000009.1"/>
</dbReference>
<dbReference type="InterPro" id="IPR018247">
    <property type="entry name" value="EF_Hand_1_Ca_BS"/>
</dbReference>
<gene>
    <name evidence="4" type="ORF">JCM16418_3107</name>
</gene>
<reference evidence="4 5" key="1">
    <citation type="journal article" date="2014" name="Genome Announc.">
        <title>Draft Genome Sequence of Paenibacillus pini JCM 16418T, Isolated from the Rhizosphere of Pine Tree.</title>
        <authorList>
            <person name="Yuki M."/>
            <person name="Oshima K."/>
            <person name="Suda W."/>
            <person name="Oshida Y."/>
            <person name="Kitamura K."/>
            <person name="Iida Y."/>
            <person name="Hattori M."/>
            <person name="Ohkuma M."/>
        </authorList>
    </citation>
    <scope>NUCLEOTIDE SEQUENCE [LARGE SCALE GENOMIC DNA]</scope>
    <source>
        <strain evidence="4 5">JCM 16418</strain>
    </source>
</reference>
<dbReference type="InterPro" id="IPR008965">
    <property type="entry name" value="CBM2/CBM3_carb-bd_dom_sf"/>
</dbReference>
<dbReference type="AlphaFoldDB" id="W7Z3D1"/>
<dbReference type="GO" id="GO:0000272">
    <property type="term" value="P:polysaccharide catabolic process"/>
    <property type="evidence" value="ECO:0007669"/>
    <property type="project" value="InterPro"/>
</dbReference>
<evidence type="ECO:0000259" key="3">
    <source>
        <dbReference type="PROSITE" id="PS51766"/>
    </source>
</evidence>
<dbReference type="InterPro" id="IPR036439">
    <property type="entry name" value="Dockerin_dom_sf"/>
</dbReference>
<dbReference type="InterPro" id="IPR002102">
    <property type="entry name" value="Cohesin_dom"/>
</dbReference>
<dbReference type="GO" id="GO:0030246">
    <property type="term" value="F:carbohydrate binding"/>
    <property type="evidence" value="ECO:0007669"/>
    <property type="project" value="InterPro"/>
</dbReference>
<dbReference type="STRING" id="1236976.JCM16418_3107"/>
<dbReference type="PROSITE" id="PS51766">
    <property type="entry name" value="DOCKERIN"/>
    <property type="match status" value="1"/>
</dbReference>
<name>W7Z3D1_9BACL</name>
<dbReference type="Gene3D" id="1.10.1330.10">
    <property type="entry name" value="Dockerin domain"/>
    <property type="match status" value="1"/>
</dbReference>
<feature type="domain" description="Dockerin" evidence="3">
    <location>
        <begin position="200"/>
        <end position="264"/>
    </location>
</feature>
<evidence type="ECO:0000256" key="1">
    <source>
        <dbReference type="SAM" id="MobiDB-lite"/>
    </source>
</evidence>
<dbReference type="GO" id="GO:0004553">
    <property type="term" value="F:hydrolase activity, hydrolyzing O-glycosyl compounds"/>
    <property type="evidence" value="ECO:0007669"/>
    <property type="project" value="InterPro"/>
</dbReference>
<feature type="signal peptide" evidence="2">
    <location>
        <begin position="1"/>
        <end position="32"/>
    </location>
</feature>
<dbReference type="CDD" id="cd14254">
    <property type="entry name" value="Dockerin_II"/>
    <property type="match status" value="1"/>
</dbReference>